<proteinExistence type="predicted"/>
<dbReference type="Pfam" id="PF02733">
    <property type="entry name" value="Dak1"/>
    <property type="match status" value="1"/>
</dbReference>
<dbReference type="PANTHER" id="PTHR28629">
    <property type="entry name" value="TRIOKINASE/FMN CYCLASE"/>
    <property type="match status" value="1"/>
</dbReference>
<evidence type="ECO:0000313" key="2">
    <source>
        <dbReference type="EMBL" id="GHK56449.1"/>
    </source>
</evidence>
<dbReference type="PANTHER" id="PTHR28629:SF4">
    <property type="entry name" value="TRIOKINASE_FMN CYCLASE"/>
    <property type="match status" value="1"/>
</dbReference>
<protein>
    <recommendedName>
        <fullName evidence="1">DhaK domain-containing protein</fullName>
    </recommendedName>
</protein>
<reference evidence="2" key="1">
    <citation type="submission" date="2020-10" db="EMBL/GenBank/DDBJ databases">
        <title>Genome Sequence of ESBL Producing Zambian Clinical Strains.</title>
        <authorList>
            <person name="Shawa M."/>
            <person name="Furuta Y."/>
            <person name="Simbotwe M."/>
            <person name="Mulenga E."/>
            <person name="Mubanga M."/>
            <person name="Mulenga G."/>
            <person name="Kaile C."/>
            <person name="Zorigt T."/>
            <person name="Hang'ombe B."/>
            <person name="Higashi H."/>
        </authorList>
    </citation>
    <scope>NUCLEOTIDE SEQUENCE</scope>
    <source>
        <strain evidence="2">Zam_UTH_09</strain>
    </source>
</reference>
<dbReference type="PROSITE" id="PS51481">
    <property type="entry name" value="DHAK"/>
    <property type="match status" value="1"/>
</dbReference>
<dbReference type="FunFam" id="3.40.50.10440:FF:000001">
    <property type="entry name" value="Dihydroxyacetone kinase, DhaK subunit"/>
    <property type="match status" value="1"/>
</dbReference>
<dbReference type="EMBL" id="BNFF01000001">
    <property type="protein sequence ID" value="GHK56449.1"/>
    <property type="molecule type" value="Genomic_DNA"/>
</dbReference>
<accession>A0A919I249</accession>
<comment type="caution">
    <text evidence="2">The sequence shown here is derived from an EMBL/GenBank/DDBJ whole genome shotgun (WGS) entry which is preliminary data.</text>
</comment>
<evidence type="ECO:0000259" key="1">
    <source>
        <dbReference type="PROSITE" id="PS51481"/>
    </source>
</evidence>
<feature type="domain" description="DhaK" evidence="1">
    <location>
        <begin position="7"/>
        <end position="179"/>
    </location>
</feature>
<dbReference type="AlphaFoldDB" id="A0A919I249"/>
<dbReference type="GO" id="GO:0004371">
    <property type="term" value="F:glycerone kinase activity"/>
    <property type="evidence" value="ECO:0007669"/>
    <property type="project" value="InterPro"/>
</dbReference>
<dbReference type="Gene3D" id="3.40.50.10440">
    <property type="entry name" value="Dihydroxyacetone kinase, domain 1"/>
    <property type="match status" value="1"/>
</dbReference>
<gene>
    <name evidence="2" type="ORF">KPZU09_61850</name>
</gene>
<dbReference type="GO" id="GO:0005829">
    <property type="term" value="C:cytosol"/>
    <property type="evidence" value="ECO:0007669"/>
    <property type="project" value="TreeGrafter"/>
</dbReference>
<name>A0A919I249_KLEPN</name>
<dbReference type="InterPro" id="IPR004006">
    <property type="entry name" value="DhaK_dom"/>
</dbReference>
<dbReference type="SUPFAM" id="SSF82549">
    <property type="entry name" value="DAK1/DegV-like"/>
    <property type="match status" value="1"/>
</dbReference>
<sequence>MKKLINRVEDVLNEQLQGLAKAHPQLTLHQDPLYVTRTDAPVAGKVALLSGGGSGHEPMHCGYIGQGMLSGACPGEIFTSPTPDKMFECAMQIDGGEGVLLIIKNYTGDILNFETATELLHESGIKVTTVVVDDDVAVKDSLYTAGRRGVANTVLIEKLVGAAASAATRWKPALNWAAA</sequence>
<dbReference type="Proteomes" id="UP000655094">
    <property type="component" value="Unassembled WGS sequence"/>
</dbReference>
<dbReference type="InterPro" id="IPR050861">
    <property type="entry name" value="Dihydroxyacetone_Kinase"/>
</dbReference>
<organism evidence="2 3">
    <name type="scientific">Klebsiella pneumoniae</name>
    <dbReference type="NCBI Taxonomy" id="573"/>
    <lineage>
        <taxon>Bacteria</taxon>
        <taxon>Pseudomonadati</taxon>
        <taxon>Pseudomonadota</taxon>
        <taxon>Gammaproteobacteria</taxon>
        <taxon>Enterobacterales</taxon>
        <taxon>Enterobacteriaceae</taxon>
        <taxon>Klebsiella/Raoultella group</taxon>
        <taxon>Klebsiella</taxon>
        <taxon>Klebsiella pneumoniae complex</taxon>
    </lineage>
</organism>
<dbReference type="GO" id="GO:0019563">
    <property type="term" value="P:glycerol catabolic process"/>
    <property type="evidence" value="ECO:0007669"/>
    <property type="project" value="TreeGrafter"/>
</dbReference>
<evidence type="ECO:0000313" key="3">
    <source>
        <dbReference type="Proteomes" id="UP000655094"/>
    </source>
</evidence>